<dbReference type="KEGG" id="ctes:O987_27000"/>
<dbReference type="CDD" id="cd00156">
    <property type="entry name" value="REC"/>
    <property type="match status" value="1"/>
</dbReference>
<dbReference type="AlphaFoldDB" id="A0A076PXM7"/>
<keyword evidence="1 6" id="KW-0597">Phosphoprotein</keyword>
<dbReference type="GO" id="GO:0000976">
    <property type="term" value="F:transcription cis-regulatory region binding"/>
    <property type="evidence" value="ECO:0007669"/>
    <property type="project" value="TreeGrafter"/>
</dbReference>
<evidence type="ECO:0000256" key="6">
    <source>
        <dbReference type="PROSITE-ProRule" id="PRU00169"/>
    </source>
</evidence>
<feature type="domain" description="OmpR/PhoB-type" evidence="9">
    <location>
        <begin position="119"/>
        <end position="223"/>
    </location>
</feature>
<reference evidence="10 11" key="1">
    <citation type="journal article" date="2014" name="Genome Announc.">
        <title>Complete Genome Sequence of Polychlorinated Biphenyl Degrader Comamonas testosteroni TK102 (NBRC 109938).</title>
        <authorList>
            <person name="Fukuda K."/>
            <person name="Hosoyama A."/>
            <person name="Tsuchikane K."/>
            <person name="Ohji S."/>
            <person name="Yamazoe A."/>
            <person name="Fujita N."/>
            <person name="Shintani M."/>
            <person name="Kimbara K."/>
        </authorList>
    </citation>
    <scope>NUCLEOTIDE SEQUENCE [LARGE SCALE GENOMIC DNA]</scope>
    <source>
        <strain evidence="10">TK102</strain>
    </source>
</reference>
<dbReference type="SUPFAM" id="SSF52172">
    <property type="entry name" value="CheY-like"/>
    <property type="match status" value="1"/>
</dbReference>
<dbReference type="PANTHER" id="PTHR48111">
    <property type="entry name" value="REGULATOR OF RPOS"/>
    <property type="match status" value="1"/>
</dbReference>
<dbReference type="SMART" id="SM00862">
    <property type="entry name" value="Trans_reg_C"/>
    <property type="match status" value="1"/>
</dbReference>
<dbReference type="PROSITE" id="PS51755">
    <property type="entry name" value="OMPR_PHOB"/>
    <property type="match status" value="1"/>
</dbReference>
<dbReference type="InterPro" id="IPR001867">
    <property type="entry name" value="OmpR/PhoB-type_DNA-bd"/>
</dbReference>
<dbReference type="InterPro" id="IPR036388">
    <property type="entry name" value="WH-like_DNA-bd_sf"/>
</dbReference>
<dbReference type="InterPro" id="IPR039420">
    <property type="entry name" value="WalR-like"/>
</dbReference>
<organism evidence="10 11">
    <name type="scientific">Comamonas testosteroni TK102</name>
    <dbReference type="NCBI Taxonomy" id="1392005"/>
    <lineage>
        <taxon>Bacteria</taxon>
        <taxon>Pseudomonadati</taxon>
        <taxon>Pseudomonadota</taxon>
        <taxon>Betaproteobacteria</taxon>
        <taxon>Burkholderiales</taxon>
        <taxon>Comamonadaceae</taxon>
        <taxon>Comamonas</taxon>
    </lineage>
</organism>
<sequence length="228" mass="25239">MLPATLALVDDDTDYREFLAQHLRSQGVNVTAYGDSSDLLADDAPYRFDFYVLDLMLPGVAGTELLRIIRKRTQAGVLIVSGRLGPEVFAEVINAGADMYLTKPVTFEQVELAVRAVHRRIMTTARTATAWKLDSRRSLLTAPDGQSVELGVTDLILMECFLQARGDTVSRDHIRSLLAHTSAAESDNSLHATIYRLRRRIEKATPVAVPLQSQQKVGYQFRAPLIAA</sequence>
<dbReference type="Pfam" id="PF00072">
    <property type="entry name" value="Response_reg"/>
    <property type="match status" value="1"/>
</dbReference>
<dbReference type="CDD" id="cd00383">
    <property type="entry name" value="trans_reg_C"/>
    <property type="match status" value="1"/>
</dbReference>
<evidence type="ECO:0000256" key="1">
    <source>
        <dbReference type="ARBA" id="ARBA00022553"/>
    </source>
</evidence>
<keyword evidence="2" id="KW-0902">Two-component regulatory system</keyword>
<dbReference type="PROSITE" id="PS50110">
    <property type="entry name" value="RESPONSE_REGULATORY"/>
    <property type="match status" value="1"/>
</dbReference>
<dbReference type="Gene3D" id="3.40.50.2300">
    <property type="match status" value="1"/>
</dbReference>
<keyword evidence="4 7" id="KW-0238">DNA-binding</keyword>
<dbReference type="PANTHER" id="PTHR48111:SF1">
    <property type="entry name" value="TWO-COMPONENT RESPONSE REGULATOR ORR33"/>
    <property type="match status" value="1"/>
</dbReference>
<evidence type="ECO:0000256" key="2">
    <source>
        <dbReference type="ARBA" id="ARBA00023012"/>
    </source>
</evidence>
<feature type="domain" description="Response regulatory" evidence="8">
    <location>
        <begin position="5"/>
        <end position="118"/>
    </location>
</feature>
<dbReference type="InterPro" id="IPR011006">
    <property type="entry name" value="CheY-like_superfamily"/>
</dbReference>
<evidence type="ECO:0000256" key="3">
    <source>
        <dbReference type="ARBA" id="ARBA00023015"/>
    </source>
</evidence>
<dbReference type="SMART" id="SM00448">
    <property type="entry name" value="REC"/>
    <property type="match status" value="1"/>
</dbReference>
<evidence type="ECO:0000313" key="10">
    <source>
        <dbReference type="EMBL" id="AIJ49466.1"/>
    </source>
</evidence>
<dbReference type="InterPro" id="IPR016032">
    <property type="entry name" value="Sig_transdc_resp-reg_C-effctor"/>
</dbReference>
<dbReference type="Pfam" id="PF00486">
    <property type="entry name" value="Trans_reg_C"/>
    <property type="match status" value="1"/>
</dbReference>
<dbReference type="HOGENOM" id="CLU_000445_30_1_4"/>
<dbReference type="GO" id="GO:0032993">
    <property type="term" value="C:protein-DNA complex"/>
    <property type="evidence" value="ECO:0007669"/>
    <property type="project" value="TreeGrafter"/>
</dbReference>
<feature type="DNA-binding region" description="OmpR/PhoB-type" evidence="7">
    <location>
        <begin position="119"/>
        <end position="223"/>
    </location>
</feature>
<feature type="modified residue" description="4-aspartylphosphate" evidence="6">
    <location>
        <position position="54"/>
    </location>
</feature>
<dbReference type="SUPFAM" id="SSF46894">
    <property type="entry name" value="C-terminal effector domain of the bipartite response regulators"/>
    <property type="match status" value="1"/>
</dbReference>
<dbReference type="RefSeq" id="WP_043375684.1">
    <property type="nucleotide sequence ID" value="NZ_CP006704.1"/>
</dbReference>
<accession>A0A076PXM7</accession>
<dbReference type="GO" id="GO:0005829">
    <property type="term" value="C:cytosol"/>
    <property type="evidence" value="ECO:0007669"/>
    <property type="project" value="TreeGrafter"/>
</dbReference>
<evidence type="ECO:0000256" key="4">
    <source>
        <dbReference type="ARBA" id="ARBA00023125"/>
    </source>
</evidence>
<keyword evidence="3" id="KW-0805">Transcription regulation</keyword>
<dbReference type="EMBL" id="CP006704">
    <property type="protein sequence ID" value="AIJ49466.1"/>
    <property type="molecule type" value="Genomic_DNA"/>
</dbReference>
<dbReference type="Proteomes" id="UP000028782">
    <property type="component" value="Chromosome"/>
</dbReference>
<evidence type="ECO:0000256" key="5">
    <source>
        <dbReference type="ARBA" id="ARBA00023163"/>
    </source>
</evidence>
<dbReference type="Gene3D" id="1.10.10.10">
    <property type="entry name" value="Winged helix-like DNA-binding domain superfamily/Winged helix DNA-binding domain"/>
    <property type="match status" value="1"/>
</dbReference>
<evidence type="ECO:0000313" key="11">
    <source>
        <dbReference type="Proteomes" id="UP000028782"/>
    </source>
</evidence>
<evidence type="ECO:0000259" key="8">
    <source>
        <dbReference type="PROSITE" id="PS50110"/>
    </source>
</evidence>
<keyword evidence="5" id="KW-0804">Transcription</keyword>
<dbReference type="GO" id="GO:0006355">
    <property type="term" value="P:regulation of DNA-templated transcription"/>
    <property type="evidence" value="ECO:0007669"/>
    <property type="project" value="InterPro"/>
</dbReference>
<gene>
    <name evidence="10" type="ORF">O987_27000</name>
</gene>
<protein>
    <submittedName>
        <fullName evidence="10">Transcriptional regulator</fullName>
    </submittedName>
</protein>
<proteinExistence type="predicted"/>
<evidence type="ECO:0000259" key="9">
    <source>
        <dbReference type="PROSITE" id="PS51755"/>
    </source>
</evidence>
<dbReference type="InterPro" id="IPR001789">
    <property type="entry name" value="Sig_transdc_resp-reg_receiver"/>
</dbReference>
<dbReference type="GO" id="GO:0000156">
    <property type="term" value="F:phosphorelay response regulator activity"/>
    <property type="evidence" value="ECO:0007669"/>
    <property type="project" value="TreeGrafter"/>
</dbReference>
<evidence type="ECO:0000256" key="7">
    <source>
        <dbReference type="PROSITE-ProRule" id="PRU01091"/>
    </source>
</evidence>
<name>A0A076PXM7_COMTE</name>